<gene>
    <name evidence="2" type="ORF">CMV30_09380</name>
</gene>
<dbReference type="AlphaFoldDB" id="A0A290Q652"/>
<dbReference type="Proteomes" id="UP000217265">
    <property type="component" value="Chromosome"/>
</dbReference>
<evidence type="ECO:0000256" key="1">
    <source>
        <dbReference type="SAM" id="SignalP"/>
    </source>
</evidence>
<evidence type="ECO:0000313" key="2">
    <source>
        <dbReference type="EMBL" id="ATC64149.1"/>
    </source>
</evidence>
<dbReference type="RefSeq" id="WP_096055781.1">
    <property type="nucleotide sequence ID" value="NZ_CP023344.1"/>
</dbReference>
<sequence length="393" mass="44040">MKIVLALLLAASLTANALLFLNRDNASAPFALTRPSTSEKKAPAPPAFPPDTWALITSGAPDSAAKLRELGLPDSVIRSLIRYQVELRYRDRENALRVADDGNFWKRDYGNFWRSADPLKALDLRREKAAEMKTLLAGLAEPDKPGNDPRSGFLPTTKAEQVRLIREDYEALRQPLQSYDGITLPEDSEKLAFLEKQERADLAEALTPEELTAYDLRNSRTAQQLRYQLAAFDATEDEYKTIFALRQAYDEKYTPQTGSTVIYSNTQGPQKARDELNAQLKASLGDDRYAAYERAQDYEFRTLASLTKRLDLPPEKAVEAHALKTELEKKLRAFRPVPGTPANEQRAAYLAGLAKEAETSFTAILGEKGYATYKDYGQIFRRLEPPPPPAPKP</sequence>
<feature type="signal peptide" evidence="1">
    <location>
        <begin position="1"/>
        <end position="17"/>
    </location>
</feature>
<name>A0A290Q652_9BACT</name>
<keyword evidence="1" id="KW-0732">Signal</keyword>
<evidence type="ECO:0000313" key="3">
    <source>
        <dbReference type="Proteomes" id="UP000217265"/>
    </source>
</evidence>
<accession>A0A290Q652</accession>
<proteinExistence type="predicted"/>
<reference evidence="2 3" key="1">
    <citation type="submission" date="2017-09" db="EMBL/GenBank/DDBJ databases">
        <title>Complete genome sequence of Verrucomicrobial strain HZ-65, isolated from freshwater.</title>
        <authorList>
            <person name="Choi A."/>
        </authorList>
    </citation>
    <scope>NUCLEOTIDE SEQUENCE [LARGE SCALE GENOMIC DNA]</scope>
    <source>
        <strain evidence="2 3">HZ-65</strain>
    </source>
</reference>
<feature type="chain" id="PRO_5012764444" description="Lipase modulator" evidence="1">
    <location>
        <begin position="18"/>
        <end position="393"/>
    </location>
</feature>
<evidence type="ECO:0008006" key="4">
    <source>
        <dbReference type="Google" id="ProtNLM"/>
    </source>
</evidence>
<protein>
    <recommendedName>
        <fullName evidence="4">Lipase modulator</fullName>
    </recommendedName>
</protein>
<dbReference type="KEGG" id="vbh:CMV30_09380"/>
<dbReference type="EMBL" id="CP023344">
    <property type="protein sequence ID" value="ATC64149.1"/>
    <property type="molecule type" value="Genomic_DNA"/>
</dbReference>
<keyword evidence="3" id="KW-1185">Reference proteome</keyword>
<organism evidence="2 3">
    <name type="scientific">Nibricoccus aquaticus</name>
    <dbReference type="NCBI Taxonomy" id="2576891"/>
    <lineage>
        <taxon>Bacteria</taxon>
        <taxon>Pseudomonadati</taxon>
        <taxon>Verrucomicrobiota</taxon>
        <taxon>Opitutia</taxon>
        <taxon>Opitutales</taxon>
        <taxon>Opitutaceae</taxon>
        <taxon>Nibricoccus</taxon>
    </lineage>
</organism>
<dbReference type="OrthoDB" id="192545at2"/>